<dbReference type="eggNOG" id="COG0451">
    <property type="taxonomic scope" value="Bacteria"/>
</dbReference>
<dbReference type="AlphaFoldDB" id="A4FBP4"/>
<sequence>MRQLHVGRADFASAAERIREFAPAAVVDTLAMTRADAEAVLPHLPDGPIVVLTCTARTNWPSPVAAASRYRSPRTPRFGRGATRTGARRASMATTSTWTPAKSSTWNRHPGRIDFDLVRDLLRATAATTGEVC</sequence>
<dbReference type="EMBL" id="AM420293">
    <property type="protein sequence ID" value="CAM01469.1"/>
    <property type="molecule type" value="Genomic_DNA"/>
</dbReference>
<proteinExistence type="predicted"/>
<keyword evidence="3" id="KW-1185">Reference proteome</keyword>
<feature type="region of interest" description="Disordered" evidence="1">
    <location>
        <begin position="65"/>
        <end position="105"/>
    </location>
</feature>
<dbReference type="STRING" id="405948.SACE_2163"/>
<name>A4FBP4_SACEN</name>
<gene>
    <name evidence="2" type="ordered locus">SACE_2163</name>
</gene>
<dbReference type="KEGG" id="sen:SACE_2163"/>
<feature type="compositionally biased region" description="Low complexity" evidence="1">
    <location>
        <begin position="73"/>
        <end position="97"/>
    </location>
</feature>
<evidence type="ECO:0000256" key="1">
    <source>
        <dbReference type="SAM" id="MobiDB-lite"/>
    </source>
</evidence>
<protein>
    <submittedName>
        <fullName evidence="2">Uncharacterized protein</fullName>
    </submittedName>
</protein>
<accession>A4FBP4</accession>
<evidence type="ECO:0000313" key="3">
    <source>
        <dbReference type="Proteomes" id="UP000006728"/>
    </source>
</evidence>
<organism evidence="2 3">
    <name type="scientific">Saccharopolyspora erythraea (strain ATCC 11635 / DSM 40517 / JCM 4748 / NBRC 13426 / NCIMB 8594 / NRRL 2338)</name>
    <dbReference type="NCBI Taxonomy" id="405948"/>
    <lineage>
        <taxon>Bacteria</taxon>
        <taxon>Bacillati</taxon>
        <taxon>Actinomycetota</taxon>
        <taxon>Actinomycetes</taxon>
        <taxon>Pseudonocardiales</taxon>
        <taxon>Pseudonocardiaceae</taxon>
        <taxon>Saccharopolyspora</taxon>
    </lineage>
</organism>
<evidence type="ECO:0000313" key="2">
    <source>
        <dbReference type="EMBL" id="CAM01469.1"/>
    </source>
</evidence>
<dbReference type="HOGENOM" id="CLU_1905218_0_0_11"/>
<dbReference type="Proteomes" id="UP000006728">
    <property type="component" value="Chromosome"/>
</dbReference>
<reference evidence="2 3" key="1">
    <citation type="journal article" date="2007" name="Nat. Biotechnol.">
        <title>Complete genome sequence of the erythromycin-producing bacterium Saccharopolyspora erythraea NRRL23338.</title>
        <authorList>
            <person name="Oliynyk M."/>
            <person name="Samborskyy M."/>
            <person name="Lester J.B."/>
            <person name="Mironenko T."/>
            <person name="Scott N."/>
            <person name="Dickens S."/>
            <person name="Haydock S.F."/>
            <person name="Leadlay P.F."/>
        </authorList>
    </citation>
    <scope>NUCLEOTIDE SEQUENCE [LARGE SCALE GENOMIC DNA]</scope>
    <source>
        <strain evidence="3">ATCC 11635 / DSM 40517 / JCM 4748 / NBRC 13426 / NCIMB 8594 / NRRL 2338</strain>
    </source>
</reference>